<comment type="caution">
    <text evidence="1">The sequence shown here is derived from an EMBL/GenBank/DDBJ whole genome shotgun (WGS) entry which is preliminary data.</text>
</comment>
<sequence length="50" mass="5414">MTLAEVIEAARDGKPGPVTAVVVLHFNTLGGRISFSRPWSEIQKEPHTVA</sequence>
<gene>
    <name evidence="1" type="ORF">LCGC14_1412990</name>
</gene>
<dbReference type="EMBL" id="LAZR01009344">
    <property type="protein sequence ID" value="KKM73189.1"/>
    <property type="molecule type" value="Genomic_DNA"/>
</dbReference>
<reference evidence="1" key="1">
    <citation type="journal article" date="2015" name="Nature">
        <title>Complex archaea that bridge the gap between prokaryotes and eukaryotes.</title>
        <authorList>
            <person name="Spang A."/>
            <person name="Saw J.H."/>
            <person name="Jorgensen S.L."/>
            <person name="Zaremba-Niedzwiedzka K."/>
            <person name="Martijn J."/>
            <person name="Lind A.E."/>
            <person name="van Eijk R."/>
            <person name="Schleper C."/>
            <person name="Guy L."/>
            <person name="Ettema T.J."/>
        </authorList>
    </citation>
    <scope>NUCLEOTIDE SEQUENCE</scope>
</reference>
<protein>
    <submittedName>
        <fullName evidence="1">Uncharacterized protein</fullName>
    </submittedName>
</protein>
<accession>A0A0F9JTN3</accession>
<proteinExistence type="predicted"/>
<name>A0A0F9JTN3_9ZZZZ</name>
<organism evidence="1">
    <name type="scientific">marine sediment metagenome</name>
    <dbReference type="NCBI Taxonomy" id="412755"/>
    <lineage>
        <taxon>unclassified sequences</taxon>
        <taxon>metagenomes</taxon>
        <taxon>ecological metagenomes</taxon>
    </lineage>
</organism>
<dbReference type="AlphaFoldDB" id="A0A0F9JTN3"/>
<evidence type="ECO:0000313" key="1">
    <source>
        <dbReference type="EMBL" id="KKM73189.1"/>
    </source>
</evidence>